<evidence type="ECO:0000259" key="1">
    <source>
        <dbReference type="PROSITE" id="PS51186"/>
    </source>
</evidence>
<keyword evidence="3" id="KW-1185">Reference proteome</keyword>
<sequence>MIRKAIPADLFQIEKVLEAVKADMHNNNIDQWDAEYPNKNILKRDIESQVGWVLTENGEIVSYMVLNESCDEEYNLLSWRYASPFLIIHRLFVSPLVQGKGVSSTMIQYAEQYAFENNYQSIRLDAFSLNETANLVYLKKRYEFVGTVIFRKGVFNCYEKAIR</sequence>
<gene>
    <name evidence="2" type="ORF">IW15_16395</name>
</gene>
<organism evidence="2 3">
    <name type="scientific">Chryseobacterium soli</name>
    <dbReference type="NCBI Taxonomy" id="445961"/>
    <lineage>
        <taxon>Bacteria</taxon>
        <taxon>Pseudomonadati</taxon>
        <taxon>Bacteroidota</taxon>
        <taxon>Flavobacteriia</taxon>
        <taxon>Flavobacteriales</taxon>
        <taxon>Weeksellaceae</taxon>
        <taxon>Chryseobacterium group</taxon>
        <taxon>Chryseobacterium</taxon>
    </lineage>
</organism>
<feature type="domain" description="N-acetyltransferase" evidence="1">
    <location>
        <begin position="1"/>
        <end position="163"/>
    </location>
</feature>
<dbReference type="Gene3D" id="3.40.630.30">
    <property type="match status" value="1"/>
</dbReference>
<dbReference type="eggNOG" id="COG0456">
    <property type="taxonomic scope" value="Bacteria"/>
</dbReference>
<dbReference type="AlphaFoldDB" id="A0A086A3R1"/>
<dbReference type="Pfam" id="PF00583">
    <property type="entry name" value="Acetyltransf_1"/>
    <property type="match status" value="1"/>
</dbReference>
<dbReference type="STRING" id="445961.IW15_16395"/>
<dbReference type="RefSeq" id="WP_034713290.1">
    <property type="nucleotide sequence ID" value="NZ_JPRH01000007.1"/>
</dbReference>
<proteinExistence type="predicted"/>
<dbReference type="SUPFAM" id="SSF55729">
    <property type="entry name" value="Acyl-CoA N-acyltransferases (Nat)"/>
    <property type="match status" value="1"/>
</dbReference>
<dbReference type="CDD" id="cd04301">
    <property type="entry name" value="NAT_SF"/>
    <property type="match status" value="1"/>
</dbReference>
<accession>A0A086A3R1</accession>
<evidence type="ECO:0000313" key="2">
    <source>
        <dbReference type="EMBL" id="KFF11325.1"/>
    </source>
</evidence>
<keyword evidence="2" id="KW-0808">Transferase</keyword>
<protein>
    <submittedName>
        <fullName evidence="2">Acetyltransferase</fullName>
    </submittedName>
</protein>
<evidence type="ECO:0000313" key="3">
    <source>
        <dbReference type="Proteomes" id="UP000028705"/>
    </source>
</evidence>
<comment type="caution">
    <text evidence="2">The sequence shown here is derived from an EMBL/GenBank/DDBJ whole genome shotgun (WGS) entry which is preliminary data.</text>
</comment>
<dbReference type="InterPro" id="IPR000182">
    <property type="entry name" value="GNAT_dom"/>
</dbReference>
<dbReference type="InterPro" id="IPR016181">
    <property type="entry name" value="Acyl_CoA_acyltransferase"/>
</dbReference>
<name>A0A086A3R1_9FLAO</name>
<dbReference type="OrthoDB" id="9796381at2"/>
<dbReference type="EMBL" id="JPRH01000007">
    <property type="protein sequence ID" value="KFF11325.1"/>
    <property type="molecule type" value="Genomic_DNA"/>
</dbReference>
<dbReference type="Proteomes" id="UP000028705">
    <property type="component" value="Unassembled WGS sequence"/>
</dbReference>
<dbReference type="PROSITE" id="PS51186">
    <property type="entry name" value="GNAT"/>
    <property type="match status" value="1"/>
</dbReference>
<dbReference type="GO" id="GO:0016747">
    <property type="term" value="F:acyltransferase activity, transferring groups other than amino-acyl groups"/>
    <property type="evidence" value="ECO:0007669"/>
    <property type="project" value="InterPro"/>
</dbReference>
<reference evidence="2 3" key="1">
    <citation type="submission" date="2014-07" db="EMBL/GenBank/DDBJ databases">
        <title>Genome of Chryseobacterium soli DSM 19298.</title>
        <authorList>
            <person name="Stropko S.J."/>
            <person name="Pipes S.E."/>
            <person name="Newman J."/>
        </authorList>
    </citation>
    <scope>NUCLEOTIDE SEQUENCE [LARGE SCALE GENOMIC DNA]</scope>
    <source>
        <strain evidence="2 3">DSM 19298</strain>
    </source>
</reference>